<dbReference type="PANTHER" id="PTHR11839:SF5">
    <property type="entry name" value="ADP-RIBOSE PYROPHOSPHATASE"/>
    <property type="match status" value="1"/>
</dbReference>
<dbReference type="GeneID" id="93983992"/>
<dbReference type="GO" id="GO:0047631">
    <property type="term" value="F:ADP-ribose diphosphatase activity"/>
    <property type="evidence" value="ECO:0007669"/>
    <property type="project" value="UniProtKB-EC"/>
</dbReference>
<evidence type="ECO:0000256" key="5">
    <source>
        <dbReference type="ARBA" id="ARBA00022723"/>
    </source>
</evidence>
<evidence type="ECO:0000256" key="12">
    <source>
        <dbReference type="ARBA" id="ARBA00049546"/>
    </source>
</evidence>
<dbReference type="EMBL" id="CP012365">
    <property type="protein sequence ID" value="AKX59344.1"/>
    <property type="molecule type" value="Genomic_DNA"/>
</dbReference>
<accession>A0A0K1XDL1</accession>
<evidence type="ECO:0000256" key="2">
    <source>
        <dbReference type="ARBA" id="ARBA00007482"/>
    </source>
</evidence>
<evidence type="ECO:0000256" key="7">
    <source>
        <dbReference type="ARBA" id="ARBA00022842"/>
    </source>
</evidence>
<evidence type="ECO:0000256" key="4">
    <source>
        <dbReference type="ARBA" id="ARBA00013297"/>
    </source>
</evidence>
<feature type="binding site" evidence="13">
    <location>
        <position position="160"/>
    </location>
    <ligand>
        <name>Mg(2+)</name>
        <dbReference type="ChEBI" id="CHEBI:18420"/>
        <label>1</label>
    </ligand>
</feature>
<dbReference type="Gene3D" id="3.90.79.10">
    <property type="entry name" value="Nucleoside Triphosphate Pyrophosphohydrolase"/>
    <property type="match status" value="1"/>
</dbReference>
<evidence type="ECO:0000256" key="10">
    <source>
        <dbReference type="ARBA" id="ARBA00030308"/>
    </source>
</evidence>
<organism evidence="16 17">
    <name type="scientific">Thiopseudomonas alkaliphila</name>
    <dbReference type="NCBI Taxonomy" id="1697053"/>
    <lineage>
        <taxon>Bacteria</taxon>
        <taxon>Pseudomonadati</taxon>
        <taxon>Pseudomonadota</taxon>
        <taxon>Gammaproteobacteria</taxon>
        <taxon>Pseudomonadales</taxon>
        <taxon>Pseudomonadaceae</taxon>
        <taxon>Thiopseudomonas</taxon>
    </lineage>
</organism>
<dbReference type="GO" id="GO:0019693">
    <property type="term" value="P:ribose phosphate metabolic process"/>
    <property type="evidence" value="ECO:0007669"/>
    <property type="project" value="TreeGrafter"/>
</dbReference>
<evidence type="ECO:0000256" key="3">
    <source>
        <dbReference type="ARBA" id="ARBA00012453"/>
    </source>
</evidence>
<dbReference type="InterPro" id="IPR000086">
    <property type="entry name" value="NUDIX_hydrolase_dom"/>
</dbReference>
<dbReference type="PROSITE" id="PS51462">
    <property type="entry name" value="NUDIX"/>
    <property type="match status" value="1"/>
</dbReference>
<feature type="binding site" evidence="13">
    <location>
        <position position="108"/>
    </location>
    <ligand>
        <name>Mg(2+)</name>
        <dbReference type="ChEBI" id="CHEBI:18420"/>
        <label>1</label>
    </ligand>
</feature>
<dbReference type="InterPro" id="IPR004385">
    <property type="entry name" value="NDP_pyrophosphatase"/>
</dbReference>
<evidence type="ECO:0000313" key="16">
    <source>
        <dbReference type="EMBL" id="AKX59344.1"/>
    </source>
</evidence>
<evidence type="ECO:0000256" key="13">
    <source>
        <dbReference type="PIRSR" id="PIRSR604385-2"/>
    </source>
</evidence>
<evidence type="ECO:0000256" key="8">
    <source>
        <dbReference type="ARBA" id="ARBA00025164"/>
    </source>
</evidence>
<dbReference type="GO" id="GO:0019144">
    <property type="term" value="F:ADP-sugar diphosphatase activity"/>
    <property type="evidence" value="ECO:0007669"/>
    <property type="project" value="TreeGrafter"/>
</dbReference>
<feature type="binding site" evidence="13">
    <location>
        <position position="92"/>
    </location>
    <ligand>
        <name>Mg(2+)</name>
        <dbReference type="ChEBI" id="CHEBI:18420"/>
        <label>1</label>
    </ligand>
</feature>
<feature type="short sequence motif" description="Nudix box" evidence="14">
    <location>
        <begin position="93"/>
        <end position="115"/>
    </location>
</feature>
<evidence type="ECO:0000256" key="9">
    <source>
        <dbReference type="ARBA" id="ARBA00030162"/>
    </source>
</evidence>
<dbReference type="RefSeq" id="WP_053100518.1">
    <property type="nucleotide sequence ID" value="NZ_CP012358.1"/>
</dbReference>
<dbReference type="PROSITE" id="PS00893">
    <property type="entry name" value="NUDIX_BOX"/>
    <property type="match status" value="1"/>
</dbReference>
<proteinExistence type="inferred from homology"/>
<name>A0A0K1XDL1_9GAMM</name>
<keyword evidence="17" id="KW-1185">Reference proteome</keyword>
<dbReference type="STRING" id="1697053.AKN87_06870"/>
<reference evidence="16 17" key="1">
    <citation type="journal article" date="2015" name="Genome Announc.">
        <title>Genome Sequences of Oblitimonas alkaliphila gen. nov. sp. nov. (Proposed), a Novel Bacterium of the Pseudomonadaceae Family.</title>
        <authorList>
            <person name="Lauer A.C."/>
            <person name="Nicholson A.C."/>
            <person name="Humrighouse B.W."/>
            <person name="Emery B."/>
            <person name="Drobish A."/>
            <person name="Juieng P."/>
            <person name="Loparev V."/>
            <person name="McQuiston J.R."/>
        </authorList>
    </citation>
    <scope>NUCLEOTIDE SEQUENCE [LARGE SCALE GENOMIC DNA]</scope>
    <source>
        <strain evidence="16 17">E5571</strain>
    </source>
</reference>
<evidence type="ECO:0000256" key="11">
    <source>
        <dbReference type="ARBA" id="ARBA00033056"/>
    </source>
</evidence>
<dbReference type="GO" id="GO:0006753">
    <property type="term" value="P:nucleoside phosphate metabolic process"/>
    <property type="evidence" value="ECO:0007669"/>
    <property type="project" value="TreeGrafter"/>
</dbReference>
<dbReference type="PANTHER" id="PTHR11839">
    <property type="entry name" value="UDP/ADP-SUGAR PYROPHOSPHATASE"/>
    <property type="match status" value="1"/>
</dbReference>
<comment type="catalytic activity">
    <reaction evidence="12">
        <text>ADP-D-ribose + H2O = D-ribose 5-phosphate + AMP + 2 H(+)</text>
        <dbReference type="Rhea" id="RHEA:10412"/>
        <dbReference type="ChEBI" id="CHEBI:15377"/>
        <dbReference type="ChEBI" id="CHEBI:15378"/>
        <dbReference type="ChEBI" id="CHEBI:57967"/>
        <dbReference type="ChEBI" id="CHEBI:78346"/>
        <dbReference type="ChEBI" id="CHEBI:456215"/>
        <dbReference type="EC" id="3.6.1.13"/>
    </reaction>
</comment>
<comment type="function">
    <text evidence="8">Acts on ADP-mannose and ADP-glucose as well as ADP-ribose. Prevents glycogen biosynthesis. The reaction catalyzed by this enzyme is a limiting step of the gluconeogenic process.</text>
</comment>
<keyword evidence="6 16" id="KW-0378">Hydrolase</keyword>
<protein>
    <recommendedName>
        <fullName evidence="4">ADP-ribose pyrophosphatase</fullName>
        <ecNumber evidence="3">3.6.1.13</ecNumber>
    </recommendedName>
    <alternativeName>
        <fullName evidence="9">ADP-ribose diphosphatase</fullName>
    </alternativeName>
    <alternativeName>
        <fullName evidence="11">ADP-ribose phosphohydrolase</fullName>
    </alternativeName>
    <alternativeName>
        <fullName evidence="10">Adenosine diphosphoribose pyrophosphatase</fullName>
    </alternativeName>
</protein>
<dbReference type="PATRIC" id="fig|1697052.3.peg.1917"/>
<dbReference type="Proteomes" id="UP000063953">
    <property type="component" value="Chromosome"/>
</dbReference>
<dbReference type="AlphaFoldDB" id="A0A0K1XDL1"/>
<dbReference type="KEGG" id="pbb:AKN87_06870"/>
<dbReference type="InterPro" id="IPR020084">
    <property type="entry name" value="NUDIX_hydrolase_CS"/>
</dbReference>
<dbReference type="EC" id="3.6.1.13" evidence="3"/>
<dbReference type="Pfam" id="PF00293">
    <property type="entry name" value="NUDIX"/>
    <property type="match status" value="1"/>
</dbReference>
<dbReference type="OrthoDB" id="5292471at2"/>
<dbReference type="GO" id="GO:0046872">
    <property type="term" value="F:metal ion binding"/>
    <property type="evidence" value="ECO:0007669"/>
    <property type="project" value="UniProtKB-KW"/>
</dbReference>
<keyword evidence="5 13" id="KW-0479">Metal-binding</keyword>
<evidence type="ECO:0000313" key="17">
    <source>
        <dbReference type="Proteomes" id="UP000063953"/>
    </source>
</evidence>
<evidence type="ECO:0000256" key="6">
    <source>
        <dbReference type="ARBA" id="ARBA00022801"/>
    </source>
</evidence>
<dbReference type="GO" id="GO:0005829">
    <property type="term" value="C:cytosol"/>
    <property type="evidence" value="ECO:0007669"/>
    <property type="project" value="TreeGrafter"/>
</dbReference>
<evidence type="ECO:0000259" key="15">
    <source>
        <dbReference type="PROSITE" id="PS51462"/>
    </source>
</evidence>
<evidence type="ECO:0000256" key="14">
    <source>
        <dbReference type="PIRSR" id="PIRSR604385-3"/>
    </source>
</evidence>
<evidence type="ECO:0000256" key="1">
    <source>
        <dbReference type="ARBA" id="ARBA00001946"/>
    </source>
</evidence>
<feature type="binding site" evidence="13">
    <location>
        <position position="112"/>
    </location>
    <ligand>
        <name>Mg(2+)</name>
        <dbReference type="ChEBI" id="CHEBI:18420"/>
        <label>1</label>
    </ligand>
</feature>
<dbReference type="InterPro" id="IPR015797">
    <property type="entry name" value="NUDIX_hydrolase-like_dom_sf"/>
</dbReference>
<keyword evidence="7 13" id="KW-0460">Magnesium</keyword>
<dbReference type="NCBIfam" id="TIGR00052">
    <property type="entry name" value="nudix-type nucleoside diphosphatase, YffH/AdpP family"/>
    <property type="match status" value="1"/>
</dbReference>
<dbReference type="SUPFAM" id="SSF55811">
    <property type="entry name" value="Nudix"/>
    <property type="match status" value="1"/>
</dbReference>
<comment type="similarity">
    <text evidence="2">Belongs to the Nudix hydrolase family. NudF subfamily.</text>
</comment>
<feature type="domain" description="Nudix hydrolase" evidence="15">
    <location>
        <begin position="51"/>
        <end position="189"/>
    </location>
</feature>
<comment type="cofactor">
    <cofactor evidence="1 13">
        <name>Mg(2+)</name>
        <dbReference type="ChEBI" id="CHEBI:18420"/>
    </cofactor>
</comment>
<gene>
    <name evidence="16" type="primary">nudF</name>
    <name evidence="16" type="ORF">AKN88_04875</name>
</gene>
<sequence>MKDEPTAVSQDVTVNQREVCFKGFYQLDRLKLQHRQFSGEMGPEITRELFVRPDAVCVLPYDPQRDTVILVEQFRIGALDKSRHPWLLEVVAGIIDTDETAQQVARREAVEEAGLTLHELWPVTSYYPSPGGSDERVQLFVGRCDSEGAGGVFGLAEEGEDIRVHVWALDAALAAVNDGRIDNAASIITLQWLALNREKVRSLWLS</sequence>
<dbReference type="CDD" id="cd24155">
    <property type="entry name" value="NUDIX_ADPRase"/>
    <property type="match status" value="1"/>
</dbReference>